<dbReference type="Gene3D" id="2.170.300.10">
    <property type="entry name" value="Tie2 ligand-binding domain superfamily"/>
    <property type="match status" value="1"/>
</dbReference>
<dbReference type="PANTHER" id="PTHR37157:SF3">
    <property type="entry name" value="EB DOMAIN-CONTAINING PROTEIN"/>
    <property type="match status" value="1"/>
</dbReference>
<evidence type="ECO:0000313" key="3">
    <source>
        <dbReference type="Proteomes" id="UP000887565"/>
    </source>
</evidence>
<keyword evidence="1" id="KW-0472">Membrane</keyword>
<accession>A0A915HJ65</accession>
<proteinExistence type="predicted"/>
<dbReference type="SMART" id="SM00181">
    <property type="entry name" value="EGF"/>
    <property type="match status" value="4"/>
</dbReference>
<feature type="domain" description="EGF-like" evidence="2">
    <location>
        <begin position="152"/>
        <end position="186"/>
    </location>
</feature>
<feature type="domain" description="EGF-like" evidence="2">
    <location>
        <begin position="204"/>
        <end position="234"/>
    </location>
</feature>
<feature type="transmembrane region" description="Helical" evidence="1">
    <location>
        <begin position="257"/>
        <end position="286"/>
    </location>
</feature>
<dbReference type="InterPro" id="IPR000742">
    <property type="entry name" value="EGF"/>
</dbReference>
<name>A0A915HJ65_ROMCU</name>
<evidence type="ECO:0000256" key="1">
    <source>
        <dbReference type="SAM" id="Phobius"/>
    </source>
</evidence>
<feature type="domain" description="EGF-like" evidence="2">
    <location>
        <begin position="58"/>
        <end position="90"/>
    </location>
</feature>
<reference evidence="4" key="1">
    <citation type="submission" date="2022-11" db="UniProtKB">
        <authorList>
            <consortium name="WormBaseParasite"/>
        </authorList>
    </citation>
    <scope>IDENTIFICATION</scope>
</reference>
<dbReference type="WBParaSite" id="nRc.2.0.1.t01630-RA">
    <property type="protein sequence ID" value="nRc.2.0.1.t01630-RA"/>
    <property type="gene ID" value="nRc.2.0.1.g01630"/>
</dbReference>
<dbReference type="Proteomes" id="UP000887565">
    <property type="component" value="Unplaced"/>
</dbReference>
<dbReference type="PANTHER" id="PTHR37157">
    <property type="entry name" value="PRION-LIKE-(Q/N-RICH) DOMAIN-BEARING PROTEIN 25"/>
    <property type="match status" value="1"/>
</dbReference>
<keyword evidence="1" id="KW-0812">Transmembrane</keyword>
<dbReference type="SUPFAM" id="SSF57184">
    <property type="entry name" value="Growth factor receptor domain"/>
    <property type="match status" value="1"/>
</dbReference>
<evidence type="ECO:0000313" key="4">
    <source>
        <dbReference type="WBParaSite" id="nRc.2.0.1.t01630-RA"/>
    </source>
</evidence>
<dbReference type="InterPro" id="IPR006149">
    <property type="entry name" value="EB_dom"/>
</dbReference>
<dbReference type="AlphaFoldDB" id="A0A915HJ65"/>
<keyword evidence="1" id="KW-1133">Transmembrane helix</keyword>
<evidence type="ECO:0000259" key="2">
    <source>
        <dbReference type="SMART" id="SM00181"/>
    </source>
</evidence>
<sequence length="287" mass="30414">MAEPLMLQNKYRLLCYKPYESALLLEEPCFTPRDGRKYATDSRLQCLSNKAKVELGLLCDHNSVCLGGSTCQNGFCLCNPGYVAENGRCVSVKIHQVLVLPGSMCHEPGAICSGGSKCENGWCVCGPNYVIKLHVCVLAEILPPYYALPGSDCGPRERQQCAGGSFCVMHKCVCPAGMIAKQGQCVVSPIIVNPGSLCDDSCSWCFLTCGGGSTCFNGACVCPKGQTIQNDQCVTVKSTGTVIVVAMMASIGCGSRLIVVLAVIRVVLVVTVIVVAIRVAGIVMAIK</sequence>
<dbReference type="Pfam" id="PF01683">
    <property type="entry name" value="EB"/>
    <property type="match status" value="2"/>
</dbReference>
<keyword evidence="3" id="KW-1185">Reference proteome</keyword>
<feature type="domain" description="EGF-like" evidence="2">
    <location>
        <begin position="104"/>
        <end position="137"/>
    </location>
</feature>
<protein>
    <submittedName>
        <fullName evidence="4">EGF-like domain-containing protein</fullName>
    </submittedName>
</protein>
<dbReference type="InterPro" id="IPR009030">
    <property type="entry name" value="Growth_fac_rcpt_cys_sf"/>
</dbReference>
<organism evidence="3 4">
    <name type="scientific">Romanomermis culicivorax</name>
    <name type="common">Nematode worm</name>
    <dbReference type="NCBI Taxonomy" id="13658"/>
    <lineage>
        <taxon>Eukaryota</taxon>
        <taxon>Metazoa</taxon>
        <taxon>Ecdysozoa</taxon>
        <taxon>Nematoda</taxon>
        <taxon>Enoplea</taxon>
        <taxon>Dorylaimia</taxon>
        <taxon>Mermithida</taxon>
        <taxon>Mermithoidea</taxon>
        <taxon>Mermithidae</taxon>
        <taxon>Romanomermis</taxon>
    </lineage>
</organism>